<dbReference type="Pfam" id="PF00106">
    <property type="entry name" value="adh_short"/>
    <property type="match status" value="1"/>
</dbReference>
<protein>
    <submittedName>
        <fullName evidence="2">SDR family NAD(P)-dependent oxidoreductase</fullName>
    </submittedName>
</protein>
<keyword evidence="3" id="KW-1185">Reference proteome</keyword>
<dbReference type="PRINTS" id="PR01397">
    <property type="entry name" value="DHBDHDRGNASE"/>
</dbReference>
<feature type="compositionally biased region" description="Low complexity" evidence="1">
    <location>
        <begin position="91"/>
        <end position="105"/>
    </location>
</feature>
<dbReference type="InterPro" id="IPR036291">
    <property type="entry name" value="NAD(P)-bd_dom_sf"/>
</dbReference>
<comment type="caution">
    <text evidence="2">The sequence shown here is derived from an EMBL/GenBank/DDBJ whole genome shotgun (WGS) entry which is preliminary data.</text>
</comment>
<evidence type="ECO:0000313" key="3">
    <source>
        <dbReference type="Proteomes" id="UP001601442"/>
    </source>
</evidence>
<dbReference type="CDD" id="cd05233">
    <property type="entry name" value="SDR_c"/>
    <property type="match status" value="1"/>
</dbReference>
<feature type="compositionally biased region" description="Basic and acidic residues" evidence="1">
    <location>
        <begin position="67"/>
        <end position="77"/>
    </location>
</feature>
<sequence>MPTCAVGEFGALDVLVSNAGISHLGPMRDLDVEKWDAMIDVNLRGVLNGVAAAAGIQSPRTRSPRHHGLDLGTRARPDPGGTCVSGRGGRTRAPARPATPAAPARRSGHLAAVPRTNAGR</sequence>
<feature type="region of interest" description="Disordered" evidence="1">
    <location>
        <begin position="56"/>
        <end position="120"/>
    </location>
</feature>
<reference evidence="2 3" key="1">
    <citation type="submission" date="2024-10" db="EMBL/GenBank/DDBJ databases">
        <title>The Natural Products Discovery Center: Release of the First 8490 Sequenced Strains for Exploring Actinobacteria Biosynthetic Diversity.</title>
        <authorList>
            <person name="Kalkreuter E."/>
            <person name="Kautsar S.A."/>
            <person name="Yang D."/>
            <person name="Bader C.D."/>
            <person name="Teijaro C.N."/>
            <person name="Fluegel L."/>
            <person name="Davis C.M."/>
            <person name="Simpson J.R."/>
            <person name="Lauterbach L."/>
            <person name="Steele A.D."/>
            <person name="Gui C."/>
            <person name="Meng S."/>
            <person name="Li G."/>
            <person name="Viehrig K."/>
            <person name="Ye F."/>
            <person name="Su P."/>
            <person name="Kiefer A.F."/>
            <person name="Nichols A."/>
            <person name="Cepeda A.J."/>
            <person name="Yan W."/>
            <person name="Fan B."/>
            <person name="Jiang Y."/>
            <person name="Adhikari A."/>
            <person name="Zheng C.-J."/>
            <person name="Schuster L."/>
            <person name="Cowan T.M."/>
            <person name="Smanski M.J."/>
            <person name="Chevrette M.G."/>
            <person name="De Carvalho L.P.S."/>
            <person name="Shen B."/>
        </authorList>
    </citation>
    <scope>NUCLEOTIDE SEQUENCE [LARGE SCALE GENOMIC DNA]</scope>
    <source>
        <strain evidence="2 3">NPDC004119</strain>
    </source>
</reference>
<dbReference type="SUPFAM" id="SSF51735">
    <property type="entry name" value="NAD(P)-binding Rossmann-fold domains"/>
    <property type="match status" value="1"/>
</dbReference>
<name>A0ABW6P369_9NOCA</name>
<evidence type="ECO:0000256" key="1">
    <source>
        <dbReference type="SAM" id="MobiDB-lite"/>
    </source>
</evidence>
<dbReference type="EMBL" id="JBIAMT010000002">
    <property type="protein sequence ID" value="MFF0497850.1"/>
    <property type="molecule type" value="Genomic_DNA"/>
</dbReference>
<dbReference type="InterPro" id="IPR003560">
    <property type="entry name" value="DHB_DH"/>
</dbReference>
<dbReference type="Proteomes" id="UP001601442">
    <property type="component" value="Unassembled WGS sequence"/>
</dbReference>
<evidence type="ECO:0000313" key="2">
    <source>
        <dbReference type="EMBL" id="MFF0497850.1"/>
    </source>
</evidence>
<organism evidence="2 3">
    <name type="scientific">Nocardia aobensis</name>
    <dbReference type="NCBI Taxonomy" id="257277"/>
    <lineage>
        <taxon>Bacteria</taxon>
        <taxon>Bacillati</taxon>
        <taxon>Actinomycetota</taxon>
        <taxon>Actinomycetes</taxon>
        <taxon>Mycobacteriales</taxon>
        <taxon>Nocardiaceae</taxon>
        <taxon>Nocardia</taxon>
    </lineage>
</organism>
<dbReference type="RefSeq" id="WP_387394829.1">
    <property type="nucleotide sequence ID" value="NZ_JBIAMT010000002.1"/>
</dbReference>
<proteinExistence type="predicted"/>
<dbReference type="InterPro" id="IPR002347">
    <property type="entry name" value="SDR_fam"/>
</dbReference>
<accession>A0ABW6P369</accession>
<gene>
    <name evidence="2" type="ORF">ACFYU5_15690</name>
</gene>
<dbReference type="Gene3D" id="3.40.50.720">
    <property type="entry name" value="NAD(P)-binding Rossmann-like Domain"/>
    <property type="match status" value="1"/>
</dbReference>